<keyword evidence="6 9" id="KW-1015">Disulfide bond</keyword>
<evidence type="ECO:0000256" key="8">
    <source>
        <dbReference type="ARBA" id="ARBA00023180"/>
    </source>
</evidence>
<dbReference type="PANTHER" id="PTHR22722">
    <property type="entry name" value="LOW-DENSITY LIPOPROTEIN RECEPTOR-RELATED PROTEIN 2-RELATED"/>
    <property type="match status" value="1"/>
</dbReference>
<proteinExistence type="predicted"/>
<dbReference type="GO" id="GO:0005886">
    <property type="term" value="C:plasma membrane"/>
    <property type="evidence" value="ECO:0007669"/>
    <property type="project" value="TreeGrafter"/>
</dbReference>
<dbReference type="GO" id="GO:0043235">
    <property type="term" value="C:receptor complex"/>
    <property type="evidence" value="ECO:0007669"/>
    <property type="project" value="TreeGrafter"/>
</dbReference>
<dbReference type="InterPro" id="IPR036055">
    <property type="entry name" value="LDL_receptor-like_sf"/>
</dbReference>
<protein>
    <submittedName>
        <fullName evidence="10">Uncharacterized protein</fullName>
    </submittedName>
</protein>
<keyword evidence="7" id="KW-0675">Receptor</keyword>
<evidence type="ECO:0000256" key="4">
    <source>
        <dbReference type="ARBA" id="ARBA00022989"/>
    </source>
</evidence>
<dbReference type="InterPro" id="IPR051221">
    <property type="entry name" value="LDLR-related"/>
</dbReference>
<dbReference type="SUPFAM" id="SSF57424">
    <property type="entry name" value="LDL receptor-like module"/>
    <property type="match status" value="3"/>
</dbReference>
<keyword evidence="8" id="KW-0325">Glycoprotein</keyword>
<comment type="caution">
    <text evidence="10">The sequence shown here is derived from an EMBL/GenBank/DDBJ whole genome shotgun (WGS) entry which is preliminary data.</text>
</comment>
<keyword evidence="2" id="KW-0812">Transmembrane</keyword>
<dbReference type="Gene3D" id="4.10.1220.10">
    <property type="entry name" value="EGF-type module"/>
    <property type="match status" value="1"/>
</dbReference>
<dbReference type="PANTHER" id="PTHR22722:SF5">
    <property type="entry name" value="LOW-DENSITY LIPOPROTEIN RECEPTOR-RELATED PROTEIN 1B"/>
    <property type="match status" value="1"/>
</dbReference>
<dbReference type="PROSITE" id="PS50068">
    <property type="entry name" value="LDLRA_2"/>
    <property type="match status" value="2"/>
</dbReference>
<comment type="caution">
    <text evidence="9">Lacks conserved residue(s) required for the propagation of feature annotation.</text>
</comment>
<keyword evidence="3" id="KW-0677">Repeat</keyword>
<evidence type="ECO:0000313" key="10">
    <source>
        <dbReference type="EMBL" id="CAL4068093.1"/>
    </source>
</evidence>
<dbReference type="SMART" id="SM00192">
    <property type="entry name" value="LDLa"/>
    <property type="match status" value="4"/>
</dbReference>
<evidence type="ECO:0000256" key="7">
    <source>
        <dbReference type="ARBA" id="ARBA00023170"/>
    </source>
</evidence>
<gene>
    <name evidence="10" type="ORF">MNOR_LOCUS6975</name>
</gene>
<dbReference type="InterPro" id="IPR023415">
    <property type="entry name" value="LDLR_class-A_CS"/>
</dbReference>
<dbReference type="GO" id="GO:0005041">
    <property type="term" value="F:low-density lipoprotein particle receptor activity"/>
    <property type="evidence" value="ECO:0007669"/>
    <property type="project" value="TreeGrafter"/>
</dbReference>
<keyword evidence="11" id="KW-1185">Reference proteome</keyword>
<evidence type="ECO:0000256" key="1">
    <source>
        <dbReference type="ARBA" id="ARBA00004167"/>
    </source>
</evidence>
<dbReference type="Gene3D" id="4.10.400.10">
    <property type="entry name" value="Low-density Lipoprotein Receptor"/>
    <property type="match status" value="3"/>
</dbReference>
<keyword evidence="5" id="KW-0472">Membrane</keyword>
<dbReference type="CDD" id="cd00112">
    <property type="entry name" value="LDLa"/>
    <property type="match status" value="1"/>
</dbReference>
<comment type="subcellular location">
    <subcellularLocation>
        <location evidence="1">Membrane</location>
        <topology evidence="1">Single-pass membrane protein</topology>
    </subcellularLocation>
</comment>
<evidence type="ECO:0000256" key="2">
    <source>
        <dbReference type="ARBA" id="ARBA00022692"/>
    </source>
</evidence>
<dbReference type="AlphaFoldDB" id="A0AAV2Q4Q6"/>
<reference evidence="10 11" key="1">
    <citation type="submission" date="2024-05" db="EMBL/GenBank/DDBJ databases">
        <authorList>
            <person name="Wallberg A."/>
        </authorList>
    </citation>
    <scope>NUCLEOTIDE SEQUENCE [LARGE SCALE GENOMIC DNA]</scope>
</reference>
<organism evidence="10 11">
    <name type="scientific">Meganyctiphanes norvegica</name>
    <name type="common">Northern krill</name>
    <name type="synonym">Thysanopoda norvegica</name>
    <dbReference type="NCBI Taxonomy" id="48144"/>
    <lineage>
        <taxon>Eukaryota</taxon>
        <taxon>Metazoa</taxon>
        <taxon>Ecdysozoa</taxon>
        <taxon>Arthropoda</taxon>
        <taxon>Crustacea</taxon>
        <taxon>Multicrustacea</taxon>
        <taxon>Malacostraca</taxon>
        <taxon>Eumalacostraca</taxon>
        <taxon>Eucarida</taxon>
        <taxon>Euphausiacea</taxon>
        <taxon>Euphausiidae</taxon>
        <taxon>Meganyctiphanes</taxon>
    </lineage>
</organism>
<dbReference type="PRINTS" id="PR00261">
    <property type="entry name" value="LDLRECEPTOR"/>
</dbReference>
<keyword evidence="4" id="KW-1133">Transmembrane helix</keyword>
<dbReference type="EMBL" id="CAXKWB010002984">
    <property type="protein sequence ID" value="CAL4068093.1"/>
    <property type="molecule type" value="Genomic_DNA"/>
</dbReference>
<feature type="disulfide bond" evidence="9">
    <location>
        <begin position="182"/>
        <end position="197"/>
    </location>
</feature>
<evidence type="ECO:0000256" key="3">
    <source>
        <dbReference type="ARBA" id="ARBA00022737"/>
    </source>
</evidence>
<dbReference type="Pfam" id="PF00057">
    <property type="entry name" value="Ldl_recept_a"/>
    <property type="match status" value="2"/>
</dbReference>
<name>A0AAV2Q4Q6_MEGNR</name>
<sequence>MRPGQVCDGIMDCKDGTDEAQCREEDFRECGSGSRIHRSYWCDGWPDCQDNHADELHCWECHMKLEYECPNSRCISVSNVCDSQCDCVPDCEDESNCNHTLYNSIQGSTLCEVGSSLTCLTYNLDRSQDRCIAPQYICDQKNDCHNGDILNDEFGCVLSGVCPSTSHFSCSDGRCMPNHLRCDHKPDCLSGDDEEHCSMY</sequence>
<evidence type="ECO:0000256" key="9">
    <source>
        <dbReference type="PROSITE-ProRule" id="PRU00124"/>
    </source>
</evidence>
<evidence type="ECO:0000313" key="11">
    <source>
        <dbReference type="Proteomes" id="UP001497623"/>
    </source>
</evidence>
<feature type="disulfide bond" evidence="9">
    <location>
        <begin position="170"/>
        <end position="188"/>
    </location>
</feature>
<dbReference type="Proteomes" id="UP001497623">
    <property type="component" value="Unassembled WGS sequence"/>
</dbReference>
<dbReference type="InterPro" id="IPR002172">
    <property type="entry name" value="LDrepeatLR_classA_rpt"/>
</dbReference>
<accession>A0AAV2Q4Q6</accession>
<evidence type="ECO:0000256" key="5">
    <source>
        <dbReference type="ARBA" id="ARBA00023136"/>
    </source>
</evidence>
<dbReference type="PROSITE" id="PS01209">
    <property type="entry name" value="LDLRA_1"/>
    <property type="match status" value="2"/>
</dbReference>
<feature type="disulfide bond" evidence="9">
    <location>
        <begin position="69"/>
        <end position="87"/>
    </location>
</feature>
<evidence type="ECO:0000256" key="6">
    <source>
        <dbReference type="ARBA" id="ARBA00023157"/>
    </source>
</evidence>